<evidence type="ECO:0000256" key="3">
    <source>
        <dbReference type="ARBA" id="ARBA00004717"/>
    </source>
</evidence>
<dbReference type="EC" id="4.2.1.3" evidence="6 17"/>
<keyword evidence="15 17" id="KW-0456">Lyase</keyword>
<keyword evidence="12" id="KW-0694">RNA-binding</keyword>
<evidence type="ECO:0000256" key="13">
    <source>
        <dbReference type="ARBA" id="ARBA00023004"/>
    </source>
</evidence>
<comment type="similarity">
    <text evidence="5 17">Belongs to the aconitase/IPM isomerase family.</text>
</comment>
<evidence type="ECO:0000259" key="18">
    <source>
        <dbReference type="Pfam" id="PF00330"/>
    </source>
</evidence>
<protein>
    <recommendedName>
        <fullName evidence="8 17">Aconitate hydratase B</fullName>
        <ecNumber evidence="6 17">4.2.1.3</ecNumber>
        <ecNumber evidence="7 17">4.2.1.99</ecNumber>
    </recommendedName>
    <alternativeName>
        <fullName evidence="17">2-methylisocitrate dehydratase</fullName>
    </alternativeName>
</protein>
<name>A0ABS0GA62_9VIBR</name>
<evidence type="ECO:0000256" key="11">
    <source>
        <dbReference type="ARBA" id="ARBA00022723"/>
    </source>
</evidence>
<evidence type="ECO:0000256" key="10">
    <source>
        <dbReference type="ARBA" id="ARBA00022532"/>
    </source>
</evidence>
<dbReference type="Proteomes" id="UP000597206">
    <property type="component" value="Unassembled WGS sequence"/>
</dbReference>
<evidence type="ECO:0000313" key="22">
    <source>
        <dbReference type="Proteomes" id="UP000597206"/>
    </source>
</evidence>
<dbReference type="EC" id="4.2.1.99" evidence="7 17"/>
<evidence type="ECO:0000256" key="7">
    <source>
        <dbReference type="ARBA" id="ARBA00013250"/>
    </source>
</evidence>
<proteinExistence type="inferred from homology"/>
<gene>
    <name evidence="21" type="primary">acnB</name>
    <name evidence="21" type="ORF">I1A42_01505</name>
</gene>
<dbReference type="NCBIfam" id="TIGR00117">
    <property type="entry name" value="acnB"/>
    <property type="match status" value="1"/>
</dbReference>
<evidence type="ECO:0000256" key="5">
    <source>
        <dbReference type="ARBA" id="ARBA00007185"/>
    </source>
</evidence>
<reference evidence="21 22" key="1">
    <citation type="submission" date="2020-11" db="EMBL/GenBank/DDBJ databases">
        <title>Vibrio nitrifigilis sp. nov., a marine nitrogen-fixing bacterium isolated from the lagoon sediment of an islet inside an atoll.</title>
        <authorList>
            <person name="Wang L.-T."/>
            <person name="Shieh W.Y."/>
        </authorList>
    </citation>
    <scope>NUCLEOTIDE SEQUENCE [LARGE SCALE GENOMIC DNA]</scope>
    <source>
        <strain evidence="21 22">NFV-1</strain>
    </source>
</reference>
<dbReference type="Gene3D" id="1.25.40.310">
    <property type="entry name" value="Aconitate B, HEAT-like domain"/>
    <property type="match status" value="1"/>
</dbReference>
<comment type="pathway">
    <text evidence="3 17">Carbohydrate metabolism; tricarboxylic acid cycle; isocitrate from oxaloacetate: step 2/2.</text>
</comment>
<evidence type="ECO:0000256" key="2">
    <source>
        <dbReference type="ARBA" id="ARBA00001966"/>
    </source>
</evidence>
<feature type="domain" description="Aconitase B swivel" evidence="19">
    <location>
        <begin position="168"/>
        <end position="382"/>
    </location>
</feature>
<comment type="catalytic activity">
    <reaction evidence="1 17">
        <text>(2S,3R)-3-hydroxybutane-1,2,3-tricarboxylate = 2-methyl-cis-aconitate + H2O</text>
        <dbReference type="Rhea" id="RHEA:17941"/>
        <dbReference type="ChEBI" id="CHEBI:15377"/>
        <dbReference type="ChEBI" id="CHEBI:57429"/>
        <dbReference type="ChEBI" id="CHEBI:57872"/>
        <dbReference type="EC" id="4.2.1.99"/>
    </reaction>
</comment>
<dbReference type="Pfam" id="PF06434">
    <property type="entry name" value="Aconitase_2_N"/>
    <property type="match status" value="1"/>
</dbReference>
<organism evidence="21 22">
    <name type="scientific">Vibrio nitrifigilis</name>
    <dbReference type="NCBI Taxonomy" id="2789781"/>
    <lineage>
        <taxon>Bacteria</taxon>
        <taxon>Pseudomonadati</taxon>
        <taxon>Pseudomonadota</taxon>
        <taxon>Gammaproteobacteria</taxon>
        <taxon>Vibrionales</taxon>
        <taxon>Vibrionaceae</taxon>
        <taxon>Vibrio</taxon>
    </lineage>
</organism>
<dbReference type="InterPro" id="IPR015933">
    <property type="entry name" value="Aconitase_B_HEAT-like_dom"/>
</dbReference>
<evidence type="ECO:0000259" key="20">
    <source>
        <dbReference type="Pfam" id="PF11791"/>
    </source>
</evidence>
<evidence type="ECO:0000256" key="8">
    <source>
        <dbReference type="ARBA" id="ARBA00019379"/>
    </source>
</evidence>
<dbReference type="InterPro" id="IPR001030">
    <property type="entry name" value="Acoase/IPM_deHydtase_lsu_aba"/>
</dbReference>
<dbReference type="PROSITE" id="PS00450">
    <property type="entry name" value="ACONITASE_1"/>
    <property type="match status" value="1"/>
</dbReference>
<dbReference type="InterPro" id="IPR015928">
    <property type="entry name" value="Aconitase/3IPM_dehydase_swvl"/>
</dbReference>
<evidence type="ECO:0000256" key="12">
    <source>
        <dbReference type="ARBA" id="ARBA00022884"/>
    </source>
</evidence>
<dbReference type="PANTHER" id="PTHR43160">
    <property type="entry name" value="ACONITATE HYDRATASE B"/>
    <property type="match status" value="1"/>
</dbReference>
<evidence type="ECO:0000256" key="17">
    <source>
        <dbReference type="PIRNR" id="PIRNR036687"/>
    </source>
</evidence>
<evidence type="ECO:0000256" key="9">
    <source>
        <dbReference type="ARBA" id="ARBA00022485"/>
    </source>
</evidence>
<dbReference type="InterPro" id="IPR050926">
    <property type="entry name" value="Aconitase/IPM_isomerase"/>
</dbReference>
<dbReference type="Pfam" id="PF11791">
    <property type="entry name" value="Aconitase_B_N"/>
    <property type="match status" value="1"/>
</dbReference>
<sequence length="865" mass="93603">MLEAYRKHVAERAAEGVVSKPLDAEQVAGLVELLKNPPKGEEAFIVDLLENRIPPGVDEAAYVKAGFLAAVTKGEVTSPLISPEKAAQLLGTMQGGYNIAPLVDLLDNDKLAPIAVKALSHTLLMFDAFFDVEEKAKAGNSAAKTVMQSWADAEWFLEKPKLADKVTLTVFKVTGETNTDDLSPAPDAWSRPDIPLHALAMLKNEREGINPDDPGNIGPIKQIEALKAKGHQLAYVGDVVGTGSSRKSATNSVLWFMGEDIPYVPNKRAGGYVLGGKIAPIFFNTMEDAGALPVELDVSKLNMGDVIDVYPYEGKVCNHETGDVLSTFKLKTDVILDEVRAGGRIPLIIGRGLTDRARESLGLEPSTVFTRPIPVSDNGKGFSLAQKMVGKACGVEGIRPGTYCEPKMTTVGSQDTTGPMTRDELKDLACLGFSADLVMQSFCHTSAYPKPVDVETHHTLPDFIMNRGGVSLRPGDGIIHSWLNRMLLPDTVGTGGDSHTRFPLGISFPAGSGLVAFAAATGVMPLDMPESVLVRFKGKMQPGITLRDLVHAIPYYGIKNGLLTVEKAGKINEFSGRVVEIEGLEHLTVEQAFELSDASAERSAAGCTVKLSKESISEYLNSNITMLKWMISEGYGDRRTIERRVKAMQDWLDNPSLMEADENADYAHVLEIDMNEIKEPILCAPNDPDDARTLSDVAGTGIDEVFIGSCMTNIGHFRAAGKLLDKFKGQLTTRLWVAPPTKMDKDQLIEEGYYGIFGRAGVRIETPGCSLCMGNQARVADKSTVMSTSTRNFPNRLGNGANVFLASAELSAVGAILGRIPTAQEYMEYAKQIDATAADTYRYLNFHLMGQYTDKADTVIFQASA</sequence>
<keyword evidence="10 17" id="KW-0816">Tricarboxylic acid cycle</keyword>
<evidence type="ECO:0000256" key="4">
    <source>
        <dbReference type="ARBA" id="ARBA00005026"/>
    </source>
</evidence>
<evidence type="ECO:0000256" key="16">
    <source>
        <dbReference type="ARBA" id="ARBA00023501"/>
    </source>
</evidence>
<comment type="cofactor">
    <cofactor evidence="2">
        <name>[4Fe-4S] cluster</name>
        <dbReference type="ChEBI" id="CHEBI:49883"/>
    </cofactor>
</comment>
<evidence type="ECO:0000256" key="14">
    <source>
        <dbReference type="ARBA" id="ARBA00023014"/>
    </source>
</evidence>
<dbReference type="SUPFAM" id="SSF74778">
    <property type="entry name" value="Aconitase B, N-terminal domain"/>
    <property type="match status" value="1"/>
</dbReference>
<dbReference type="SUPFAM" id="SSF52016">
    <property type="entry name" value="LeuD/IlvD-like"/>
    <property type="match status" value="1"/>
</dbReference>
<dbReference type="PANTHER" id="PTHR43160:SF4">
    <property type="entry name" value="ACONITATE HYDRATASE B"/>
    <property type="match status" value="1"/>
</dbReference>
<dbReference type="PROSITE" id="PS01244">
    <property type="entry name" value="ACONITASE_2"/>
    <property type="match status" value="1"/>
</dbReference>
<accession>A0ABS0GA62</accession>
<dbReference type="EMBL" id="JADPMR010000001">
    <property type="protein sequence ID" value="MBF8999260.1"/>
    <property type="molecule type" value="Genomic_DNA"/>
</dbReference>
<keyword evidence="9" id="KW-0004">4Fe-4S</keyword>
<dbReference type="InterPro" id="IPR004406">
    <property type="entry name" value="Aconitase_B"/>
</dbReference>
<comment type="catalytic activity">
    <reaction evidence="16 17">
        <text>citrate = D-threo-isocitrate</text>
        <dbReference type="Rhea" id="RHEA:10336"/>
        <dbReference type="ChEBI" id="CHEBI:15562"/>
        <dbReference type="ChEBI" id="CHEBI:16947"/>
        <dbReference type="EC" id="4.2.1.3"/>
    </reaction>
</comment>
<dbReference type="RefSeq" id="WP_196122449.1">
    <property type="nucleotide sequence ID" value="NZ_JADPMR010000001.1"/>
</dbReference>
<dbReference type="GO" id="GO:0003994">
    <property type="term" value="F:aconitate hydratase activity"/>
    <property type="evidence" value="ECO:0007669"/>
    <property type="project" value="UniProtKB-EC"/>
</dbReference>
<evidence type="ECO:0000259" key="19">
    <source>
        <dbReference type="Pfam" id="PF06434"/>
    </source>
</evidence>
<evidence type="ECO:0000256" key="15">
    <source>
        <dbReference type="ARBA" id="ARBA00023239"/>
    </source>
</evidence>
<dbReference type="NCBIfam" id="NF006690">
    <property type="entry name" value="PRK09238.1"/>
    <property type="match status" value="1"/>
</dbReference>
<comment type="caution">
    <text evidence="21">The sequence shown here is derived from an EMBL/GenBank/DDBJ whole genome shotgun (WGS) entry which is preliminary data.</text>
</comment>
<dbReference type="InterPro" id="IPR015931">
    <property type="entry name" value="Acnase/IPM_dHydase_lsu_aba_1/3"/>
</dbReference>
<dbReference type="Pfam" id="PF00330">
    <property type="entry name" value="Aconitase"/>
    <property type="match status" value="1"/>
</dbReference>
<dbReference type="Gene3D" id="3.20.19.10">
    <property type="entry name" value="Aconitase, domain 4"/>
    <property type="match status" value="1"/>
</dbReference>
<keyword evidence="14" id="KW-0411">Iron-sulfur</keyword>
<dbReference type="Gene3D" id="3.40.1060.10">
    <property type="entry name" value="Aconitase, Domain 2"/>
    <property type="match status" value="1"/>
</dbReference>
<keyword evidence="22" id="KW-1185">Reference proteome</keyword>
<dbReference type="InterPro" id="IPR036288">
    <property type="entry name" value="Aconitase_B_HEAT-like_dom_sf"/>
</dbReference>
<evidence type="ECO:0000256" key="1">
    <source>
        <dbReference type="ARBA" id="ARBA00000118"/>
    </source>
</evidence>
<comment type="pathway">
    <text evidence="4">Organic acid metabolism; propanoate degradation.</text>
</comment>
<dbReference type="PIRSF" id="PIRSF036687">
    <property type="entry name" value="AcnB"/>
    <property type="match status" value="1"/>
</dbReference>
<evidence type="ECO:0000256" key="6">
    <source>
        <dbReference type="ARBA" id="ARBA00012926"/>
    </source>
</evidence>
<dbReference type="CDD" id="cd01581">
    <property type="entry name" value="AcnB"/>
    <property type="match status" value="1"/>
</dbReference>
<evidence type="ECO:0000313" key="21">
    <source>
        <dbReference type="EMBL" id="MBF8999260.1"/>
    </source>
</evidence>
<feature type="domain" description="Aconitase B HEAT-like" evidence="20">
    <location>
        <begin position="4"/>
        <end position="156"/>
    </location>
</feature>
<dbReference type="SUPFAM" id="SSF53732">
    <property type="entry name" value="Aconitase iron-sulfur domain"/>
    <property type="match status" value="1"/>
</dbReference>
<dbReference type="InterPro" id="IPR015932">
    <property type="entry name" value="Aconitase_dom2"/>
</dbReference>
<keyword evidence="11" id="KW-0479">Metal-binding</keyword>
<feature type="domain" description="Aconitase/3-isopropylmalate dehydratase large subunit alpha/beta/alpha" evidence="18">
    <location>
        <begin position="472"/>
        <end position="818"/>
    </location>
</feature>
<dbReference type="InterPro" id="IPR018136">
    <property type="entry name" value="Aconitase_4Fe-4S_BS"/>
</dbReference>
<dbReference type="InterPro" id="IPR015929">
    <property type="entry name" value="Aconitase_B_swivel"/>
</dbReference>
<dbReference type="InterPro" id="IPR036008">
    <property type="entry name" value="Aconitase_4Fe-4S_dom"/>
</dbReference>
<keyword evidence="13" id="KW-0408">Iron</keyword>
<dbReference type="CDD" id="cd01576">
    <property type="entry name" value="AcnB_Swivel"/>
    <property type="match status" value="1"/>
</dbReference>
<dbReference type="Gene3D" id="3.30.499.10">
    <property type="entry name" value="Aconitase, domain 3"/>
    <property type="match status" value="2"/>
</dbReference>